<evidence type="ECO:0000313" key="4">
    <source>
        <dbReference type="EMBL" id="QNP44978.1"/>
    </source>
</evidence>
<comment type="similarity">
    <text evidence="1">Belongs to the SCO1/2 family.</text>
</comment>
<protein>
    <submittedName>
        <fullName evidence="4">SCO family protein</fullName>
    </submittedName>
</protein>
<dbReference type="PANTHER" id="PTHR12151:SF25">
    <property type="entry name" value="LINALOOL DEHYDRATASE_ISOMERASE DOMAIN-CONTAINING PROTEIN"/>
    <property type="match status" value="1"/>
</dbReference>
<dbReference type="InterPro" id="IPR013766">
    <property type="entry name" value="Thioredoxin_domain"/>
</dbReference>
<dbReference type="CDD" id="cd02968">
    <property type="entry name" value="SCO"/>
    <property type="match status" value="1"/>
</dbReference>
<gene>
    <name evidence="4" type="ORF">H9L14_09685</name>
</gene>
<dbReference type="RefSeq" id="WP_187707935.1">
    <property type="nucleotide sequence ID" value="NZ_CP060782.1"/>
</dbReference>
<dbReference type="InterPro" id="IPR036249">
    <property type="entry name" value="Thioredoxin-like_sf"/>
</dbReference>
<proteinExistence type="inferred from homology"/>
<name>A0ABX6T8E2_9SPHN</name>
<evidence type="ECO:0000256" key="2">
    <source>
        <dbReference type="ARBA" id="ARBA00023008"/>
    </source>
</evidence>
<dbReference type="Pfam" id="PF02630">
    <property type="entry name" value="SCO1-SenC"/>
    <property type="match status" value="1"/>
</dbReference>
<dbReference type="EMBL" id="CP060782">
    <property type="protein sequence ID" value="QNP44978.1"/>
    <property type="molecule type" value="Genomic_DNA"/>
</dbReference>
<reference evidence="4 5" key="1">
    <citation type="submission" date="2020-08" db="EMBL/GenBank/DDBJ databases">
        <title>Genome sequence of Sphingomonas sediminicola KACC 15039T.</title>
        <authorList>
            <person name="Hyun D.-W."/>
            <person name="Bae J.-W."/>
        </authorList>
    </citation>
    <scope>NUCLEOTIDE SEQUENCE [LARGE SCALE GENOMIC DNA]</scope>
    <source>
        <strain evidence="4 5">KACC 15039</strain>
    </source>
</reference>
<dbReference type="InterPro" id="IPR003782">
    <property type="entry name" value="SCO1/SenC"/>
</dbReference>
<keyword evidence="5" id="KW-1185">Reference proteome</keyword>
<organism evidence="4 5">
    <name type="scientific">Sphingomonas sediminicola</name>
    <dbReference type="NCBI Taxonomy" id="386874"/>
    <lineage>
        <taxon>Bacteria</taxon>
        <taxon>Pseudomonadati</taxon>
        <taxon>Pseudomonadota</taxon>
        <taxon>Alphaproteobacteria</taxon>
        <taxon>Sphingomonadales</taxon>
        <taxon>Sphingomonadaceae</taxon>
        <taxon>Sphingomonas</taxon>
    </lineage>
</organism>
<dbReference type="PANTHER" id="PTHR12151">
    <property type="entry name" value="ELECTRON TRANSPORT PROTIN SCO1/SENC FAMILY MEMBER"/>
    <property type="match status" value="1"/>
</dbReference>
<dbReference type="Proteomes" id="UP000516105">
    <property type="component" value="Chromosome"/>
</dbReference>
<dbReference type="Gene3D" id="3.40.30.10">
    <property type="entry name" value="Glutaredoxin"/>
    <property type="match status" value="1"/>
</dbReference>
<keyword evidence="2" id="KW-0186">Copper</keyword>
<dbReference type="SUPFAM" id="SSF52833">
    <property type="entry name" value="Thioredoxin-like"/>
    <property type="match status" value="1"/>
</dbReference>
<accession>A0ABX6T8E2</accession>
<sequence>MSRLRIILWALVAVALAAFAFLSFRPARTPEPQSHPMVMSSIGGPFTLVGSDGRPFSSAKLTGKPYAIFFGFTHCPDVCPTTLARMVKLRQEIGAGDRPFEIVFVSVDPERDGPAEVGKYAELFNSPITGLTGSPAQIEQVKKQFGIFSKKVPDGSGDYSVDHTATVLLFDRNGRFTATIAPEEQDAAALAKLKRITA</sequence>
<dbReference type="PROSITE" id="PS51352">
    <property type="entry name" value="THIOREDOXIN_2"/>
    <property type="match status" value="1"/>
</dbReference>
<evidence type="ECO:0000259" key="3">
    <source>
        <dbReference type="PROSITE" id="PS51352"/>
    </source>
</evidence>
<feature type="domain" description="Thioredoxin" evidence="3">
    <location>
        <begin position="37"/>
        <end position="198"/>
    </location>
</feature>
<evidence type="ECO:0000256" key="1">
    <source>
        <dbReference type="ARBA" id="ARBA00010996"/>
    </source>
</evidence>
<evidence type="ECO:0000313" key="5">
    <source>
        <dbReference type="Proteomes" id="UP000516105"/>
    </source>
</evidence>